<sequence length="355" mass="39716">MGKCRQSPTEASGSVADPGPFCSGDLIFEENFDFFDANIWEHEVNIDGGGNNELQWYVSDEENCYVNNGILHIKPTLTSDKFGEDFLTSGTIDIGDECTSSRPNGCSRTGTPDDILNPIRSARIRSINSFSFKYGRVEIRAKIPTGNWLWPAIWMLPTDNVYGVWPKSGEIDILESRGNPNLTRWGKQIGVERLSATLNYGLSETDPYGIASLSSKRNSPPGQGYNLDFHNYRLEWAADHITFKVDEDEIGTVTVGDGFWKLGGFGAHFPESANVWTKGGVNAPFDEQFHFLINLAVEGNFFPVQAISPQGEPWVNSSHLMTNFWNAHDGWLPTWSYGKSDDSHLQIDYIRVWAL</sequence>
<evidence type="ECO:0000313" key="3">
    <source>
        <dbReference type="EMBL" id="CAD7089075.1"/>
    </source>
</evidence>
<dbReference type="AlphaFoldDB" id="A0A7R8YY48"/>
<feature type="domain" description="GH16" evidence="2">
    <location>
        <begin position="12"/>
        <end position="355"/>
    </location>
</feature>
<name>A0A7R8YY48_HERIL</name>
<accession>A0A7R8YY48</accession>
<dbReference type="SUPFAM" id="SSF49899">
    <property type="entry name" value="Concanavalin A-like lectins/glucanases"/>
    <property type="match status" value="1"/>
</dbReference>
<dbReference type="OrthoDB" id="4781at2759"/>
<evidence type="ECO:0000259" key="2">
    <source>
        <dbReference type="PROSITE" id="PS51762"/>
    </source>
</evidence>
<dbReference type="Gene3D" id="2.60.120.200">
    <property type="match status" value="1"/>
</dbReference>
<dbReference type="GO" id="GO:0005975">
    <property type="term" value="P:carbohydrate metabolic process"/>
    <property type="evidence" value="ECO:0007669"/>
    <property type="project" value="InterPro"/>
</dbReference>
<dbReference type="EMBL" id="LR899012">
    <property type="protein sequence ID" value="CAD7089075.1"/>
    <property type="molecule type" value="Genomic_DNA"/>
</dbReference>
<keyword evidence="4" id="KW-1185">Reference proteome</keyword>
<dbReference type="Proteomes" id="UP000594454">
    <property type="component" value="Chromosome 4"/>
</dbReference>
<dbReference type="InterPro" id="IPR050546">
    <property type="entry name" value="Glycosyl_Hydrlase_16"/>
</dbReference>
<dbReference type="Pfam" id="PF00722">
    <property type="entry name" value="Glyco_hydro_16"/>
    <property type="match status" value="1"/>
</dbReference>
<organism evidence="3 4">
    <name type="scientific">Hermetia illucens</name>
    <name type="common">Black soldier fly</name>
    <dbReference type="NCBI Taxonomy" id="343691"/>
    <lineage>
        <taxon>Eukaryota</taxon>
        <taxon>Metazoa</taxon>
        <taxon>Ecdysozoa</taxon>
        <taxon>Arthropoda</taxon>
        <taxon>Hexapoda</taxon>
        <taxon>Insecta</taxon>
        <taxon>Pterygota</taxon>
        <taxon>Neoptera</taxon>
        <taxon>Endopterygota</taxon>
        <taxon>Diptera</taxon>
        <taxon>Brachycera</taxon>
        <taxon>Stratiomyomorpha</taxon>
        <taxon>Stratiomyidae</taxon>
        <taxon>Hermetiinae</taxon>
        <taxon>Hermetia</taxon>
    </lineage>
</organism>
<evidence type="ECO:0000256" key="1">
    <source>
        <dbReference type="ARBA" id="ARBA00006865"/>
    </source>
</evidence>
<gene>
    <name evidence="3" type="ORF">HERILL_LOCUS11654</name>
</gene>
<dbReference type="GO" id="GO:0004553">
    <property type="term" value="F:hydrolase activity, hydrolyzing O-glycosyl compounds"/>
    <property type="evidence" value="ECO:0007669"/>
    <property type="project" value="InterPro"/>
</dbReference>
<reference evidence="3 4" key="1">
    <citation type="submission" date="2020-11" db="EMBL/GenBank/DDBJ databases">
        <authorList>
            <person name="Wallbank WR R."/>
            <person name="Pardo Diaz C."/>
            <person name="Kozak K."/>
            <person name="Martin S."/>
            <person name="Jiggins C."/>
            <person name="Moest M."/>
            <person name="Warren A I."/>
            <person name="Generalovic N T."/>
            <person name="Byers J.R.P. K."/>
            <person name="Montejo-Kovacevich G."/>
            <person name="Yen C E."/>
        </authorList>
    </citation>
    <scope>NUCLEOTIDE SEQUENCE [LARGE SCALE GENOMIC DNA]</scope>
</reference>
<dbReference type="InterPro" id="IPR013320">
    <property type="entry name" value="ConA-like_dom_sf"/>
</dbReference>
<dbReference type="InParanoid" id="A0A7R8YY48"/>
<dbReference type="PANTHER" id="PTHR10963:SF55">
    <property type="entry name" value="GLYCOSIDE HYDROLASE FAMILY 16 PROTEIN"/>
    <property type="match status" value="1"/>
</dbReference>
<dbReference type="PROSITE" id="PS51762">
    <property type="entry name" value="GH16_2"/>
    <property type="match status" value="1"/>
</dbReference>
<evidence type="ECO:0000313" key="4">
    <source>
        <dbReference type="Proteomes" id="UP000594454"/>
    </source>
</evidence>
<dbReference type="InterPro" id="IPR000757">
    <property type="entry name" value="Beta-glucanase-like"/>
</dbReference>
<dbReference type="PANTHER" id="PTHR10963">
    <property type="entry name" value="GLYCOSYL HYDROLASE-RELATED"/>
    <property type="match status" value="1"/>
</dbReference>
<comment type="similarity">
    <text evidence="1">Belongs to the glycosyl hydrolase 16 family.</text>
</comment>
<proteinExistence type="inferred from homology"/>
<protein>
    <recommendedName>
        <fullName evidence="2">GH16 domain-containing protein</fullName>
    </recommendedName>
</protein>